<sequence>LGIVDSEINPNISRQVVFRIELQYGDIKWVIRRSLYEFYKLHLKLSAKRYAGLPKFPNQVSWALSIARAGLHMEDGNEAAAREANLARRKALQTYVLQVLQALNGTVAYDLYEFLEISVLSLTKDMGWKGKEGYVETKVLDTSRTFCGLNFGFNDYDKSWAILRDSYLSFGPSISSDECSDVFIFDQNFYVRAKEHALGLNQHHLEIGNSHRKIEIKGDRSPKNEIYIADWWLSPELYLRRPPEKNEEFRLDRLLKKKAQDGVKIYVVVYKEITLALTMDSAHTKTWLQDLHPNIQVQRHPDHLSVNATQFWAHHEKICVVDCRLAFIGGLDLCFGRYDSRTHQLSDYHPSGTGTIWPGQDYSNPRIKDFTNVKDYNNDLIERKLLGRMPWHDVSIGVAGQPARDIARHFVQRWNFVKREKGMKKSHMKFLTPKGEFVSTRNETGWTGSQKIQILRSSTLWSQGVDLEHSIMNAYIESIEKAEHFIYIENQFFVTLAAENGNPDLKNKIGLALVTRIVRAHQEGKKFRVIVVMPLMPAFEADIMSSEAGTLRKVMHFQYVSISRGGNSVLERLVDFGIQPEQYIGFFGLRSFDRIKHGKFDAIVEAVKEAEAEGNLKGTPEEVIQQHQEEQQREFQEQQAQEQTQQVQGRQSQMLAVPGADDQLGGEIRRSKSLASKFLLDPLPRSKEAARIKAISHQRRAADLERTWDESITKRAMSVAKKEHGYIPAITERTLADHKVFNTIREDTDEAEIAAKKHRYQGGTTERSEPHVAEGLGVQFRNAVNTAKGTKVNGGLEPKHHIVTRNPLIYHPDNEEFAAQKDGADYISVQKREAEALVEPNPQSSPEAGGETSSMTNSEDETTVEDNEVDDFVTEQLYIHSKLMIVDDRIIIIGSANINDRSQVGYRDSEIAIIIEDSETVPSKMNGVEYQAGKIAHGLRTDLFKEHLGLLPHVEHDVVTSGSVLPVDLDAPSKDPAEVRRELIRAAEEEQQQLLLQQQQEQQELLEQQQQAEAHEGEGEDTDKKKKKWKNWVKSKTDYGHLQVTMPNEEETRAHLQWHSGLAAANDFQQQQQTQETKEAIAENPLTADQVVMDPLDDAFYEGWWTRVAKTNTEIFREVFHCVPDNTIETWDQYKAFVPNPKKVLTGHVAMEGATVENVTAKLQKVTGHLVEFPTKFLCQENLLGNAVESTVTPMEIFT</sequence>
<dbReference type="InterPro" id="IPR036871">
    <property type="entry name" value="PX_dom_sf"/>
</dbReference>
<dbReference type="Pfam" id="PF00614">
    <property type="entry name" value="PLDc"/>
    <property type="match status" value="1"/>
</dbReference>
<dbReference type="Gene3D" id="3.30.1520.10">
    <property type="entry name" value="Phox-like domain"/>
    <property type="match status" value="1"/>
</dbReference>
<dbReference type="AlphaFoldDB" id="A0AAD4DA23"/>
<keyword evidence="6" id="KW-0442">Lipid degradation</keyword>
<feature type="compositionally biased region" description="Low complexity" evidence="8">
    <location>
        <begin position="637"/>
        <end position="653"/>
    </location>
</feature>
<dbReference type="GO" id="GO:0004630">
    <property type="term" value="F:phospholipase D activity"/>
    <property type="evidence" value="ECO:0007669"/>
    <property type="project" value="UniProtKB-EC"/>
</dbReference>
<evidence type="ECO:0000256" key="6">
    <source>
        <dbReference type="ARBA" id="ARBA00022963"/>
    </source>
</evidence>
<keyword evidence="7" id="KW-0443">Lipid metabolism</keyword>
<dbReference type="EC" id="3.1.4.4" evidence="3"/>
<protein>
    <recommendedName>
        <fullName evidence="3">phospholipase D</fullName>
        <ecNumber evidence="3">3.1.4.4</ecNumber>
    </recommendedName>
</protein>
<keyword evidence="12" id="KW-1185">Reference proteome</keyword>
<proteinExistence type="inferred from homology"/>
<evidence type="ECO:0000313" key="12">
    <source>
        <dbReference type="Proteomes" id="UP001194580"/>
    </source>
</evidence>
<dbReference type="InterPro" id="IPR001683">
    <property type="entry name" value="PX_dom"/>
</dbReference>
<dbReference type="GO" id="GO:0035091">
    <property type="term" value="F:phosphatidylinositol binding"/>
    <property type="evidence" value="ECO:0007669"/>
    <property type="project" value="InterPro"/>
</dbReference>
<dbReference type="PIRSF" id="PIRSF009376">
    <property type="entry name" value="Phospholipase_D_euk"/>
    <property type="match status" value="1"/>
</dbReference>
<dbReference type="CDD" id="cd09138">
    <property type="entry name" value="PLDc_vPLD1_2_yPLD_like_1"/>
    <property type="match status" value="1"/>
</dbReference>
<feature type="region of interest" description="Disordered" evidence="8">
    <location>
        <begin position="1005"/>
        <end position="1028"/>
    </location>
</feature>
<dbReference type="Pfam" id="PF00787">
    <property type="entry name" value="PX"/>
    <property type="match status" value="1"/>
</dbReference>
<dbReference type="Gene3D" id="3.30.870.10">
    <property type="entry name" value="Endonuclease Chain A"/>
    <property type="match status" value="2"/>
</dbReference>
<evidence type="ECO:0000259" key="9">
    <source>
        <dbReference type="PROSITE" id="PS50035"/>
    </source>
</evidence>
<evidence type="ECO:0000256" key="4">
    <source>
        <dbReference type="ARBA" id="ARBA00022737"/>
    </source>
</evidence>
<accession>A0AAD4DA23</accession>
<dbReference type="InterPro" id="IPR001736">
    <property type="entry name" value="PLipase_D/transphosphatidylase"/>
</dbReference>
<dbReference type="GO" id="GO:0006654">
    <property type="term" value="P:phosphatidic acid biosynthetic process"/>
    <property type="evidence" value="ECO:0007669"/>
    <property type="project" value="InterPro"/>
</dbReference>
<keyword evidence="5" id="KW-0378">Hydrolase</keyword>
<dbReference type="SMART" id="SM00155">
    <property type="entry name" value="PLDc"/>
    <property type="match status" value="2"/>
</dbReference>
<dbReference type="Pfam" id="PF13091">
    <property type="entry name" value="PLDc_2"/>
    <property type="match status" value="1"/>
</dbReference>
<comment type="caution">
    <text evidence="11">The sequence shown here is derived from an EMBL/GenBank/DDBJ whole genome shotgun (WGS) entry which is preliminary data.</text>
</comment>
<comment type="similarity">
    <text evidence="2">Belongs to the phospholipase D family.</text>
</comment>
<dbReference type="CDD" id="cd09141">
    <property type="entry name" value="PLDc_vPLD1_2_yPLD_like_2"/>
    <property type="match status" value="1"/>
</dbReference>
<dbReference type="GO" id="GO:0009395">
    <property type="term" value="P:phospholipid catabolic process"/>
    <property type="evidence" value="ECO:0007669"/>
    <property type="project" value="TreeGrafter"/>
</dbReference>
<feature type="domain" description="PLD phosphodiesterase" evidence="9">
    <location>
        <begin position="310"/>
        <end position="337"/>
    </location>
</feature>
<feature type="non-terminal residue" evidence="11">
    <location>
        <position position="1"/>
    </location>
</feature>
<evidence type="ECO:0000256" key="8">
    <source>
        <dbReference type="SAM" id="MobiDB-lite"/>
    </source>
</evidence>
<evidence type="ECO:0000259" key="10">
    <source>
        <dbReference type="PROSITE" id="PS50195"/>
    </source>
</evidence>
<reference evidence="11" key="1">
    <citation type="journal article" date="2020" name="Fungal Divers.">
        <title>Resolving the Mortierellaceae phylogeny through synthesis of multi-gene phylogenetics and phylogenomics.</title>
        <authorList>
            <person name="Vandepol N."/>
            <person name="Liber J."/>
            <person name="Desiro A."/>
            <person name="Na H."/>
            <person name="Kennedy M."/>
            <person name="Barry K."/>
            <person name="Grigoriev I.V."/>
            <person name="Miller A.N."/>
            <person name="O'Donnell K."/>
            <person name="Stajich J.E."/>
            <person name="Bonito G."/>
        </authorList>
    </citation>
    <scope>NUCLEOTIDE SEQUENCE</scope>
    <source>
        <strain evidence="11">NRRL 28262</strain>
    </source>
</reference>
<evidence type="ECO:0000256" key="1">
    <source>
        <dbReference type="ARBA" id="ARBA00000798"/>
    </source>
</evidence>
<dbReference type="CDD" id="cd06093">
    <property type="entry name" value="PX_domain"/>
    <property type="match status" value="1"/>
</dbReference>
<evidence type="ECO:0000313" key="11">
    <source>
        <dbReference type="EMBL" id="KAG0272765.1"/>
    </source>
</evidence>
<feature type="region of interest" description="Disordered" evidence="8">
    <location>
        <begin position="628"/>
        <end position="656"/>
    </location>
</feature>
<comment type="catalytic activity">
    <reaction evidence="1">
        <text>a 1,2-diacyl-sn-glycero-3-phosphocholine + H2O = a 1,2-diacyl-sn-glycero-3-phosphate + choline + H(+)</text>
        <dbReference type="Rhea" id="RHEA:14445"/>
        <dbReference type="ChEBI" id="CHEBI:15354"/>
        <dbReference type="ChEBI" id="CHEBI:15377"/>
        <dbReference type="ChEBI" id="CHEBI:15378"/>
        <dbReference type="ChEBI" id="CHEBI:57643"/>
        <dbReference type="ChEBI" id="CHEBI:58608"/>
        <dbReference type="EC" id="3.1.4.4"/>
    </reaction>
</comment>
<dbReference type="PANTHER" id="PTHR18896">
    <property type="entry name" value="PHOSPHOLIPASE D"/>
    <property type="match status" value="1"/>
</dbReference>
<organism evidence="11 12">
    <name type="scientific">Linnemannia exigua</name>
    <dbReference type="NCBI Taxonomy" id="604196"/>
    <lineage>
        <taxon>Eukaryota</taxon>
        <taxon>Fungi</taxon>
        <taxon>Fungi incertae sedis</taxon>
        <taxon>Mucoromycota</taxon>
        <taxon>Mortierellomycotina</taxon>
        <taxon>Mortierellomycetes</taxon>
        <taxon>Mortierellales</taxon>
        <taxon>Mortierellaceae</taxon>
        <taxon>Linnemannia</taxon>
    </lineage>
</organism>
<name>A0AAD4DA23_9FUNG</name>
<keyword evidence="4" id="KW-0677">Repeat</keyword>
<feature type="domain" description="PLD phosphodiesterase" evidence="9">
    <location>
        <begin position="875"/>
        <end position="902"/>
    </location>
</feature>
<dbReference type="SUPFAM" id="SSF64268">
    <property type="entry name" value="PX domain"/>
    <property type="match status" value="1"/>
</dbReference>
<evidence type="ECO:0000256" key="5">
    <source>
        <dbReference type="ARBA" id="ARBA00022801"/>
    </source>
</evidence>
<gene>
    <name evidence="11" type="ORF">BGZ95_011451</name>
</gene>
<evidence type="ECO:0000256" key="3">
    <source>
        <dbReference type="ARBA" id="ARBA00012027"/>
    </source>
</evidence>
<feature type="region of interest" description="Disordered" evidence="8">
    <location>
        <begin position="835"/>
        <end position="866"/>
    </location>
</feature>
<evidence type="ECO:0000256" key="7">
    <source>
        <dbReference type="ARBA" id="ARBA00023098"/>
    </source>
</evidence>
<dbReference type="Proteomes" id="UP001194580">
    <property type="component" value="Unassembled WGS sequence"/>
</dbReference>
<dbReference type="PROSITE" id="PS50195">
    <property type="entry name" value="PX"/>
    <property type="match status" value="1"/>
</dbReference>
<dbReference type="PANTHER" id="PTHR18896:SF76">
    <property type="entry name" value="PHOSPHOLIPASE"/>
    <property type="match status" value="1"/>
</dbReference>
<dbReference type="EMBL" id="JAAAIL010000863">
    <property type="protein sequence ID" value="KAG0272765.1"/>
    <property type="molecule type" value="Genomic_DNA"/>
</dbReference>
<evidence type="ECO:0000256" key="2">
    <source>
        <dbReference type="ARBA" id="ARBA00008664"/>
    </source>
</evidence>
<dbReference type="SUPFAM" id="SSF56024">
    <property type="entry name" value="Phospholipase D/nuclease"/>
    <property type="match status" value="2"/>
</dbReference>
<dbReference type="PROSITE" id="PS50035">
    <property type="entry name" value="PLD"/>
    <property type="match status" value="2"/>
</dbReference>
<dbReference type="GO" id="GO:0035556">
    <property type="term" value="P:intracellular signal transduction"/>
    <property type="evidence" value="ECO:0007669"/>
    <property type="project" value="InterPro"/>
</dbReference>
<dbReference type="InterPro" id="IPR016555">
    <property type="entry name" value="PLipase_D_euk"/>
</dbReference>
<feature type="domain" description="PX" evidence="10">
    <location>
        <begin position="1"/>
        <end position="122"/>
    </location>
</feature>
<dbReference type="InterPro" id="IPR025202">
    <property type="entry name" value="PLD-like_dom"/>
</dbReference>
<dbReference type="InterPro" id="IPR015679">
    <property type="entry name" value="PLipase_D_fam"/>
</dbReference>
<feature type="compositionally biased region" description="Polar residues" evidence="8">
    <location>
        <begin position="841"/>
        <end position="857"/>
    </location>
</feature>